<evidence type="ECO:0000259" key="1">
    <source>
        <dbReference type="Pfam" id="PF01243"/>
    </source>
</evidence>
<protein>
    <submittedName>
        <fullName evidence="2">Uncharacterized protein, pyridoxamine 5'-phosphate oxidase (PNPOx-like) family</fullName>
    </submittedName>
</protein>
<accession>A0A1I4LR99</accession>
<dbReference type="Gene3D" id="2.30.110.10">
    <property type="entry name" value="Electron Transport, Fmn-binding Protein, Chain A"/>
    <property type="match status" value="1"/>
</dbReference>
<dbReference type="STRING" id="1123291.SAMN04490355_102659"/>
<dbReference type="SUPFAM" id="SSF50475">
    <property type="entry name" value="FMN-binding split barrel"/>
    <property type="match status" value="1"/>
</dbReference>
<dbReference type="Pfam" id="PF01243">
    <property type="entry name" value="PNPOx_N"/>
    <property type="match status" value="1"/>
</dbReference>
<dbReference type="OrthoDB" id="9792542at2"/>
<dbReference type="EMBL" id="FOTS01000026">
    <property type="protein sequence ID" value="SFL93618.1"/>
    <property type="molecule type" value="Genomic_DNA"/>
</dbReference>
<evidence type="ECO:0000313" key="2">
    <source>
        <dbReference type="EMBL" id="SFL93618.1"/>
    </source>
</evidence>
<reference evidence="3" key="1">
    <citation type="submission" date="2016-10" db="EMBL/GenBank/DDBJ databases">
        <authorList>
            <person name="Varghese N."/>
            <person name="Submissions S."/>
        </authorList>
    </citation>
    <scope>NUCLEOTIDE SEQUENCE [LARGE SCALE GENOMIC DNA]</scope>
    <source>
        <strain evidence="3">DSM 13327</strain>
    </source>
</reference>
<sequence length="131" mass="14522">MKEVLDFLTANKVFYLATTGGDQPHVRPLGFVMNYDGKLIFCTSNQKDMYKQLAANPSVEICCVDAKYNTLRICGKATFCTTKEVQQKALEVMPALGNLYAAGDGKFELFYLDNAQAICQTMSGEKQVLTI</sequence>
<keyword evidence="3" id="KW-1185">Reference proteome</keyword>
<dbReference type="RefSeq" id="WP_090938694.1">
    <property type="nucleotide sequence ID" value="NZ_FOTS01000026.1"/>
</dbReference>
<dbReference type="InterPro" id="IPR012349">
    <property type="entry name" value="Split_barrel_FMN-bd"/>
</dbReference>
<proteinExistence type="predicted"/>
<organism evidence="2 3">
    <name type="scientific">Pelosinus propionicus DSM 13327</name>
    <dbReference type="NCBI Taxonomy" id="1123291"/>
    <lineage>
        <taxon>Bacteria</taxon>
        <taxon>Bacillati</taxon>
        <taxon>Bacillota</taxon>
        <taxon>Negativicutes</taxon>
        <taxon>Selenomonadales</taxon>
        <taxon>Sporomusaceae</taxon>
        <taxon>Pelosinus</taxon>
    </lineage>
</organism>
<evidence type="ECO:0000313" key="3">
    <source>
        <dbReference type="Proteomes" id="UP000199520"/>
    </source>
</evidence>
<feature type="domain" description="Pyridoxamine 5'-phosphate oxidase N-terminal" evidence="1">
    <location>
        <begin position="2"/>
        <end position="89"/>
    </location>
</feature>
<name>A0A1I4LR99_9FIRM</name>
<gene>
    <name evidence="2" type="ORF">SAMN04490355_102659</name>
</gene>
<dbReference type="Proteomes" id="UP000199520">
    <property type="component" value="Unassembled WGS sequence"/>
</dbReference>
<dbReference type="AlphaFoldDB" id="A0A1I4LR99"/>
<dbReference type="InterPro" id="IPR011576">
    <property type="entry name" value="Pyridox_Oxase_N"/>
</dbReference>